<dbReference type="Pfam" id="PF04183">
    <property type="entry name" value="IucA_IucC"/>
    <property type="match status" value="1"/>
</dbReference>
<keyword evidence="5" id="KW-1185">Reference proteome</keyword>
<dbReference type="PANTHER" id="PTHR34384">
    <property type="entry name" value="L-2,3-DIAMINOPROPANOATE--CITRATE LIGASE"/>
    <property type="match status" value="1"/>
</dbReference>
<comment type="caution">
    <text evidence="4">The sequence shown here is derived from an EMBL/GenBank/DDBJ whole genome shotgun (WGS) entry which is preliminary data.</text>
</comment>
<dbReference type="GO" id="GO:0016881">
    <property type="term" value="F:acid-amino acid ligase activity"/>
    <property type="evidence" value="ECO:0007669"/>
    <property type="project" value="UniProtKB-ARBA"/>
</dbReference>
<feature type="domain" description="Aerobactin siderophore biosynthesis IucA/IucC N-terminal" evidence="2">
    <location>
        <begin position="151"/>
        <end position="385"/>
    </location>
</feature>
<evidence type="ECO:0000259" key="2">
    <source>
        <dbReference type="Pfam" id="PF04183"/>
    </source>
</evidence>
<evidence type="ECO:0000313" key="5">
    <source>
        <dbReference type="Proteomes" id="UP000585681"/>
    </source>
</evidence>
<protein>
    <submittedName>
        <fullName evidence="4">N2-citryl-N6-acetyl-N6-hydroxylysine synthase</fullName>
        <ecNumber evidence="4">6.3.2.38</ecNumber>
    </submittedName>
</protein>
<dbReference type="EMBL" id="JACIEQ010000001">
    <property type="protein sequence ID" value="MBB4020303.1"/>
    <property type="molecule type" value="Genomic_DNA"/>
</dbReference>
<keyword evidence="4" id="KW-0436">Ligase</keyword>
<dbReference type="PANTHER" id="PTHR34384:SF5">
    <property type="entry name" value="L-2,3-DIAMINOPROPANOATE--CITRATE LIGASE"/>
    <property type="match status" value="1"/>
</dbReference>
<dbReference type="InterPro" id="IPR007310">
    <property type="entry name" value="Aerobactin_biosyn_IucA/IucC_N"/>
</dbReference>
<gene>
    <name evidence="4" type="ORF">GGR17_000094</name>
</gene>
<dbReference type="RefSeq" id="WP_054538535.1">
    <property type="nucleotide sequence ID" value="NZ_JACIEQ010000001.1"/>
</dbReference>
<evidence type="ECO:0000256" key="1">
    <source>
        <dbReference type="ARBA" id="ARBA00007832"/>
    </source>
</evidence>
<dbReference type="EC" id="6.3.2.38" evidence="4"/>
<dbReference type="InterPro" id="IPR037455">
    <property type="entry name" value="LucA/IucC-like"/>
</dbReference>
<name>A0A840C641_9RHOB</name>
<dbReference type="GO" id="GO:0019290">
    <property type="term" value="P:siderophore biosynthetic process"/>
    <property type="evidence" value="ECO:0007669"/>
    <property type="project" value="InterPro"/>
</dbReference>
<feature type="domain" description="Aerobactin siderophore biosynthesis IucA/IucC-like C-terminal" evidence="3">
    <location>
        <begin position="414"/>
        <end position="569"/>
    </location>
</feature>
<dbReference type="InterPro" id="IPR022770">
    <property type="entry name" value="IucA/IucC-like_C"/>
</dbReference>
<dbReference type="Pfam" id="PF06276">
    <property type="entry name" value="FhuF"/>
    <property type="match status" value="1"/>
</dbReference>
<evidence type="ECO:0000259" key="3">
    <source>
        <dbReference type="Pfam" id="PF06276"/>
    </source>
</evidence>
<proteinExistence type="inferred from homology"/>
<accession>A0A840C641</accession>
<evidence type="ECO:0000313" key="4">
    <source>
        <dbReference type="EMBL" id="MBB4020303.1"/>
    </source>
</evidence>
<reference evidence="4" key="1">
    <citation type="submission" date="2020-08" db="EMBL/GenBank/DDBJ databases">
        <title>Genomic Encyclopedia of Type Strains, Phase IV (KMG-IV): sequencing the most valuable type-strain genomes for metagenomic binning, comparative biology and taxonomic classification.</title>
        <authorList>
            <person name="Goeker M."/>
        </authorList>
    </citation>
    <scope>NUCLEOTIDE SEQUENCE [LARGE SCALE GENOMIC DNA]</scope>
    <source>
        <strain evidence="4">DSM 105040</strain>
    </source>
</reference>
<organism evidence="4 5">
    <name type="scientific">Actibacterium naphthalenivorans</name>
    <dbReference type="NCBI Taxonomy" id="1614693"/>
    <lineage>
        <taxon>Bacteria</taxon>
        <taxon>Pseudomonadati</taxon>
        <taxon>Pseudomonadota</taxon>
        <taxon>Alphaproteobacteria</taxon>
        <taxon>Rhodobacterales</taxon>
        <taxon>Roseobacteraceae</taxon>
        <taxon>Actibacterium</taxon>
    </lineage>
</organism>
<dbReference type="Gene3D" id="1.10.510.40">
    <property type="match status" value="1"/>
</dbReference>
<dbReference type="Proteomes" id="UP000585681">
    <property type="component" value="Unassembled WGS sequence"/>
</dbReference>
<dbReference type="AlphaFoldDB" id="A0A840C641"/>
<sequence length="598" mass="64860">MNAHARKSAQETQGFQHDTADLAGLSAFLNALMREWDGWYHLPPEQTDSLALPGAAVALPVVSPRGEIIAGLRQDGAFRRSFSGRLIWRGDDGALAPLSAHTAISLLCFDTGASPGPAQKQRQLLARVLDSLQTIAASPEPLPEPATEWNFVDAEQALRSGHPMHPNPRSRDEMSPEDAQRFAPEMRGRFPLFWVLAERSVLSQESAADRSAEEMCTALIASDDTLPGALRRPPEGFVALPWHPWQAARLLARPDVAGWIAQGRLRIIGEAGRDWAPTGSMRSVHGWHAPYMLKFSLSLRLTNSRRVLAPKEVARGEQMYRLFQSPLGAQIRAENPEMTILQEPAHIALRGADGGPLAESIAVFRENPFRDPAQPGPVMLASLCEEGTAGLSPLGAVIETLSCSSGRGTGEIAQDWFARFLGVALAPLLRLRARHGLLMGAHQQNMMIGLCDGWPARLVVRDCQGTGHLTTFHDHLARYVPDIGAFAENEASPELGDGLFCYYVIVNNMMNVASTLALDTGATEAGLHDVLRRFLQEQRATEPGDTGLIDMLLTAPSLTSKGNYRTSLSGVNEAAGDASGQLAAFLMLPNPLSQETQK</sequence>
<comment type="similarity">
    <text evidence="1">Belongs to the IucA/IucC family.</text>
</comment>